<dbReference type="Pfam" id="PF13855">
    <property type="entry name" value="LRR_8"/>
    <property type="match status" value="1"/>
</dbReference>
<dbReference type="SUPFAM" id="SSF52058">
    <property type="entry name" value="L domain-like"/>
    <property type="match status" value="1"/>
</dbReference>
<dbReference type="FunFam" id="2.60.40.10:FF:001377">
    <property type="entry name" value="Matrix remodeling associated 5"/>
    <property type="match status" value="1"/>
</dbReference>
<feature type="region of interest" description="Disordered" evidence="11">
    <location>
        <begin position="1360"/>
        <end position="1389"/>
    </location>
</feature>
<dbReference type="InterPro" id="IPR001611">
    <property type="entry name" value="Leu-rich_rpt"/>
</dbReference>
<feature type="domain" description="Ig-like" evidence="12">
    <location>
        <begin position="2310"/>
        <end position="2401"/>
    </location>
</feature>
<evidence type="ECO:0000256" key="3">
    <source>
        <dbReference type="ARBA" id="ARBA00022692"/>
    </source>
</evidence>
<evidence type="ECO:0000313" key="14">
    <source>
        <dbReference type="RefSeq" id="XP_018560020.1"/>
    </source>
</evidence>
<feature type="domain" description="Ig-like" evidence="12">
    <location>
        <begin position="468"/>
        <end position="531"/>
    </location>
</feature>
<dbReference type="InterPro" id="IPR003599">
    <property type="entry name" value="Ig_sub"/>
</dbReference>
<evidence type="ECO:0000256" key="11">
    <source>
        <dbReference type="SAM" id="MobiDB-lite"/>
    </source>
</evidence>
<feature type="domain" description="Ig-like" evidence="12">
    <location>
        <begin position="2019"/>
        <end position="2111"/>
    </location>
</feature>
<feature type="region of interest" description="Disordered" evidence="11">
    <location>
        <begin position="1026"/>
        <end position="1083"/>
    </location>
</feature>
<dbReference type="InterPro" id="IPR013098">
    <property type="entry name" value="Ig_I-set"/>
</dbReference>
<evidence type="ECO:0000256" key="10">
    <source>
        <dbReference type="ARBA" id="ARBA00023319"/>
    </source>
</evidence>
<reference evidence="14" key="1">
    <citation type="submission" date="2025-08" db="UniProtKB">
        <authorList>
            <consortium name="RefSeq"/>
        </authorList>
    </citation>
    <scope>IDENTIFICATION</scope>
    <source>
        <tissue evidence="14">Brain</tissue>
    </source>
</reference>
<feature type="compositionally biased region" description="Polar residues" evidence="11">
    <location>
        <begin position="956"/>
        <end position="965"/>
    </location>
</feature>
<dbReference type="CTD" id="100151112"/>
<dbReference type="InterPro" id="IPR000483">
    <property type="entry name" value="Cys-rich_flank_reg_C"/>
</dbReference>
<feature type="domain" description="Ig-like" evidence="12">
    <location>
        <begin position="1712"/>
        <end position="1805"/>
    </location>
</feature>
<dbReference type="InterPro" id="IPR003591">
    <property type="entry name" value="Leu-rich_rpt_typical-subtyp"/>
</dbReference>
<dbReference type="InterPro" id="IPR050467">
    <property type="entry name" value="LRFN"/>
</dbReference>
<evidence type="ECO:0000256" key="5">
    <source>
        <dbReference type="ARBA" id="ARBA00022737"/>
    </source>
</evidence>
<evidence type="ECO:0000256" key="7">
    <source>
        <dbReference type="ARBA" id="ARBA00023136"/>
    </source>
</evidence>
<feature type="compositionally biased region" description="Basic and acidic residues" evidence="11">
    <location>
        <begin position="1130"/>
        <end position="1143"/>
    </location>
</feature>
<feature type="region of interest" description="Disordered" evidence="11">
    <location>
        <begin position="1119"/>
        <end position="1159"/>
    </location>
</feature>
<evidence type="ECO:0000256" key="1">
    <source>
        <dbReference type="ARBA" id="ARBA00004167"/>
    </source>
</evidence>
<dbReference type="FunFam" id="2.60.40.10:FF:000621">
    <property type="entry name" value="Immunoglobulin superfamily member 10"/>
    <property type="match status" value="1"/>
</dbReference>
<dbReference type="InterPro" id="IPR036179">
    <property type="entry name" value="Ig-like_dom_sf"/>
</dbReference>
<dbReference type="FunFam" id="2.60.40.10:FF:001306">
    <property type="entry name" value="Matrix remodeling associated 5"/>
    <property type="match status" value="1"/>
</dbReference>
<keyword evidence="4" id="KW-0732">Signal</keyword>
<keyword evidence="2" id="KW-0433">Leucine-rich repeat</keyword>
<feature type="compositionally biased region" description="Polar residues" evidence="11">
    <location>
        <begin position="927"/>
        <end position="937"/>
    </location>
</feature>
<protein>
    <submittedName>
        <fullName evidence="14">LOW QUALITY PROTEIN: matrix-remodeling-associated protein 5</fullName>
    </submittedName>
</protein>
<dbReference type="InterPro" id="IPR032675">
    <property type="entry name" value="LRR_dom_sf"/>
</dbReference>
<keyword evidence="6" id="KW-1133">Transmembrane helix</keyword>
<dbReference type="Pfam" id="PF07679">
    <property type="entry name" value="I-set"/>
    <property type="match status" value="5"/>
</dbReference>
<dbReference type="SMART" id="SM00082">
    <property type="entry name" value="LRRCT"/>
    <property type="match status" value="1"/>
</dbReference>
<feature type="domain" description="Ig-like" evidence="12">
    <location>
        <begin position="2215"/>
        <end position="2305"/>
    </location>
</feature>
<feature type="compositionally biased region" description="Low complexity" evidence="11">
    <location>
        <begin position="1120"/>
        <end position="1129"/>
    </location>
</feature>
<dbReference type="SMART" id="SM00408">
    <property type="entry name" value="IGc2"/>
    <property type="match status" value="12"/>
</dbReference>
<feature type="region of interest" description="Disordered" evidence="11">
    <location>
        <begin position="919"/>
        <end position="939"/>
    </location>
</feature>
<feature type="compositionally biased region" description="Low complexity" evidence="11">
    <location>
        <begin position="786"/>
        <end position="799"/>
    </location>
</feature>
<dbReference type="CDD" id="cd00096">
    <property type="entry name" value="Ig"/>
    <property type="match status" value="4"/>
</dbReference>
<dbReference type="InterPro" id="IPR007110">
    <property type="entry name" value="Ig-like_dom"/>
</dbReference>
<dbReference type="Gene3D" id="2.60.40.10">
    <property type="entry name" value="Immunoglobulins"/>
    <property type="match status" value="12"/>
</dbReference>
<name>A0AAJ7QMI5_LATCA</name>
<feature type="region of interest" description="Disordered" evidence="11">
    <location>
        <begin position="1174"/>
        <end position="1205"/>
    </location>
</feature>
<feature type="domain" description="Ig-like" evidence="12">
    <location>
        <begin position="1911"/>
        <end position="2013"/>
    </location>
</feature>
<dbReference type="InterPro" id="IPR013783">
    <property type="entry name" value="Ig-like_fold"/>
</dbReference>
<dbReference type="PROSITE" id="PS51450">
    <property type="entry name" value="LRR"/>
    <property type="match status" value="1"/>
</dbReference>
<dbReference type="SMART" id="SM00409">
    <property type="entry name" value="IG"/>
    <property type="match status" value="12"/>
</dbReference>
<keyword evidence="5" id="KW-0677">Repeat</keyword>
<feature type="compositionally biased region" description="Polar residues" evidence="11">
    <location>
        <begin position="972"/>
        <end position="987"/>
    </location>
</feature>
<sequence length="2500" mass="276180">MILPPVASVSCPRPCSCPQPTELHCTFRSLITIPAAVSKHVERMNLGFNSINEITDKSLTGLRKLELLMVHGNDINTLPDGVFRDLISLQMLKISYNKLKEINRHTLQGLWSLARLHLDHNQLEFIHPDAFQGLTSLRLLQLEGNQLQQLHPATFTTFTLLNHFHVSTLRHLYLSDNGLTSLPSRLVATMPQLENLYLHGNPWSCDCNMRWFHDWNKTSPGVLKCKKDKALPGGQLCPMCSSPRHLQRKELQAVENLVCSSPVISSPHRTSPPDDTESEVMTTDNFREPFGNISLGLSDEHGNEVDLKCSIGEPREITKIDWEQVNQLQLSSNITLSVDFECPVDREKYEQLWRLIAYYSNVPAHLQRGTMLSKEPHPTYVYRQDSEKDALYYTGVKVNVMAQPAWLMQTSADLQLNRLQSSAKMVKLILSTELSETVEAELVRRQSRTWVLIETTNTTHKVLSTILGSPSQMYCNVHSSGQPIIQWMLPDGSKVEAPYSSPDNRVSVSSDGRLVIKSVSHTDTGIYYCIAKVHGDLAVLPFYLTVQESSSPPPGQDTSITPIEGFAGSPISLPCTASGSPDAEINWILPNNNIVSFQGKSSRVLVYPNGTLHIPQTQLLDSGYYKCIAMNQHGVDTLAAKITVIRRKGFIRPLRKFPARPQSASGVNTQIKVLTEDTEEASGDIEVTQEGSPMNRQDPMRRRIPGSVAPGRRGIHPSRNMWRRPPVLRKPTGSHVEDSRRRINVSKSKIDPEKWADILAKIRDRTAQNTVTPLPVERTTERKLTEQTTQSQETIEGSSDGVTVQEKEGQDYLTTPHTPVLHTQMKTNKHNTQGQGTHVTSNRYNIHNTHDITSNGQHTHSIHTTTEPHTMQTIYNVQHTTHDTNLDLYTTSNSVLLFPQTTSVPLHVVTLWQVNTNSESSSSTFSLQENYSTNTDANGVKTADWSKATERNRNTDSLNVVASSNTDRELSLSGSQIIPSVNPNESKTSQEENGKYLSETATTSQLHTQPKDTTLDDLRSQAMLTTASPTTTFLPNTTTNGPEGQLPPRLRQPNSRRRNGTRRKRPNRRKQKLNESPKFIATTPANTPLATVRTTASTQLKIEPLEVTTAKFNTTVPFTSSQAASSGSLSHRESTVSRHDIEAATKPSSLPASPPKTKDNLLTLAKPLFKSTSAAPSFPTASPGVGHGKTSSQTTLRISENSSPPERLDILTSTTQERFMSSSVRPLETHRVTVALDLGSLTRSNNPSGSFQTATVQTDIKNNQSDYQYTPTNKGRKIETGTVPFPFASAASLIEHEIKTTSGYTSSGLITTQSLLFDLEKEQVTKKPTLLEKYYHSSHQNNSRSSESEVDQHLKEIANIGDTGDAPNTSITTTPPPPATSSRPDPVIPSKEVLDVTLPRMSSTVKMGPLLEATTQEASRITVNHSEDQQFTPIITTSEPRRISDYHPATQSPDHKLTSPALKLTRGQTIKQTATPAPTITAIQTNPFRERLLTSTQDVLRMHQLPGRVSVPRGKPRITKSNFQTFTVKVETDAQLPCEAKGEPKPFLSWTKVISGASIAQNTRVQRFEVHPNGTLIIRNTQLMDGGQYLCMVQNQYGTDKMVVNLVVISQHPRVLQPQNRDITVYLGGKVDLNCEVEGHPRPKVTWVLPNHVHMAAAQLDVPLQQRVVVLSNGTLQISQASYTDRGIYKCIGSSAAGADTVLVHLHVLALPPVIQQTQHENTTLPEGSTAYIHCTATGTPQPVISWITPDGVQLTASQFSTGRNLIVFPNGTLYIRRLGPGNAGRYECSASNAVKSSRRTVILSIKKNLSSSKASITSSSPHRTDVIYGSKLLLNCMATGEPDPWIIWRTPSKKLVDAQYSFDPRIKVFPNGTITIHSVTDKDSGDYLCVARNKMGDDYVLLRVNVLTRPAKIEQKQQRSSQEVMYGGDLKVDCVASGLPNPEISWALPDGTMVNPVKQREHNSGGRSRRYLVFDNGTLYFNDVGMPEEGDYTCYAENQLGKDEMKVRVKVKVATSPPQIQDKDQKIVRVFYGETVTLKCNSKGEPMPINTWISPTNRVISPALDKYQVLGDGTLVVQKVQRFDGGNYTCLARNSVGQDHKVIRLEVLVTPPMINGQRESASAVKVTAVQDQRKLVDCVAKGTPTPRVMWVLPGNVILPAPYYSKRLTVHQNGTLEIRSPKKGDSGHLACIARNEGGEVRQVVDLDVKEVVERPQIRGPKTDTLSLTVGNAMALNCSFEGSILPHVTWILPNGTPLLSGARFSKFFHQPDGTLIISNPSVGEAGIYRCLGRNSGGFVERTITLSPGRKPEINNRYSSPLNVMNGETLLLHCQTNGEPFRLTWTLPSGVVLNRPQRAGRYSILPNGTLAIQQVSVYDRGSYVCRAANEYGSSLLSVSVIVTAYPPRITNGPPSVTYAKRGVAVQLNCIATGIPRVEVAWETPDKTRLAVSTQPRLFGNKYLHPQGSLIIQNPTHKDAGIYRCTARNAIGIDSKATFLNVF</sequence>
<dbReference type="SUPFAM" id="SSF48726">
    <property type="entry name" value="Immunoglobulin"/>
    <property type="match status" value="12"/>
</dbReference>
<feature type="region of interest" description="Disordered" evidence="11">
    <location>
        <begin position="956"/>
        <end position="995"/>
    </location>
</feature>
<comment type="subcellular location">
    <subcellularLocation>
        <location evidence="1">Membrane</location>
        <topology evidence="1">Single-pass membrane protein</topology>
    </subcellularLocation>
</comment>
<evidence type="ECO:0000256" key="4">
    <source>
        <dbReference type="ARBA" id="ARBA00022729"/>
    </source>
</evidence>
<evidence type="ECO:0000256" key="9">
    <source>
        <dbReference type="ARBA" id="ARBA00023180"/>
    </source>
</evidence>
<accession>A0AAJ7QMI5</accession>
<feature type="domain" description="Ig-like" evidence="12">
    <location>
        <begin position="2405"/>
        <end position="2498"/>
    </location>
</feature>
<proteinExistence type="predicted"/>
<evidence type="ECO:0000256" key="2">
    <source>
        <dbReference type="ARBA" id="ARBA00022614"/>
    </source>
</evidence>
<feature type="domain" description="Ig-like" evidence="12">
    <location>
        <begin position="553"/>
        <end position="643"/>
    </location>
</feature>
<feature type="domain" description="Ig-like" evidence="12">
    <location>
        <begin position="2113"/>
        <end position="2207"/>
    </location>
</feature>
<organism evidence="13 14">
    <name type="scientific">Lates calcarifer</name>
    <name type="common">Barramundi</name>
    <name type="synonym">Holocentrus calcarifer</name>
    <dbReference type="NCBI Taxonomy" id="8187"/>
    <lineage>
        <taxon>Eukaryota</taxon>
        <taxon>Metazoa</taxon>
        <taxon>Chordata</taxon>
        <taxon>Craniata</taxon>
        <taxon>Vertebrata</taxon>
        <taxon>Euteleostomi</taxon>
        <taxon>Actinopterygii</taxon>
        <taxon>Neopterygii</taxon>
        <taxon>Teleostei</taxon>
        <taxon>Neoteleostei</taxon>
        <taxon>Acanthomorphata</taxon>
        <taxon>Carangaria</taxon>
        <taxon>Carangaria incertae sedis</taxon>
        <taxon>Centropomidae</taxon>
        <taxon>Lates</taxon>
    </lineage>
</organism>
<dbReference type="KEGG" id="lcf:108902581"/>
<dbReference type="SMART" id="SM00369">
    <property type="entry name" value="LRR_TYP"/>
    <property type="match status" value="5"/>
</dbReference>
<evidence type="ECO:0000256" key="8">
    <source>
        <dbReference type="ARBA" id="ARBA00023157"/>
    </source>
</evidence>
<dbReference type="GO" id="GO:0016020">
    <property type="term" value="C:membrane"/>
    <property type="evidence" value="ECO:0007669"/>
    <property type="project" value="UniProtKB-SubCell"/>
</dbReference>
<dbReference type="InterPro" id="IPR003598">
    <property type="entry name" value="Ig_sub2"/>
</dbReference>
<evidence type="ECO:0000256" key="6">
    <source>
        <dbReference type="ARBA" id="ARBA00022989"/>
    </source>
</evidence>
<keyword evidence="9" id="KW-0325">Glycoprotein</keyword>
<evidence type="ECO:0000313" key="13">
    <source>
        <dbReference type="Proteomes" id="UP000694890"/>
    </source>
</evidence>
<dbReference type="PROSITE" id="PS50835">
    <property type="entry name" value="IG_LIKE"/>
    <property type="match status" value="12"/>
</dbReference>
<dbReference type="Proteomes" id="UP000694890">
    <property type="component" value="Linkage group LG7_2"/>
</dbReference>
<dbReference type="PANTHER" id="PTHR45842">
    <property type="entry name" value="SYNAPTIC ADHESION-LIKE MOLECULE SALM"/>
    <property type="match status" value="1"/>
</dbReference>
<dbReference type="Gene3D" id="3.80.10.10">
    <property type="entry name" value="Ribonuclease Inhibitor"/>
    <property type="match status" value="2"/>
</dbReference>
<dbReference type="Pfam" id="PF13927">
    <property type="entry name" value="Ig_3"/>
    <property type="match status" value="7"/>
</dbReference>
<feature type="compositionally biased region" description="Low complexity" evidence="11">
    <location>
        <begin position="1174"/>
        <end position="1183"/>
    </location>
</feature>
<dbReference type="RefSeq" id="XP_018560020.1">
    <property type="nucleotide sequence ID" value="XM_018704504.2"/>
</dbReference>
<feature type="domain" description="Ig-like" evidence="12">
    <location>
        <begin position="1516"/>
        <end position="1610"/>
    </location>
</feature>
<feature type="region of interest" description="Disordered" evidence="11">
    <location>
        <begin position="689"/>
        <end position="738"/>
    </location>
</feature>
<feature type="compositionally biased region" description="Polar residues" evidence="11">
    <location>
        <begin position="1189"/>
        <end position="1204"/>
    </location>
</feature>
<feature type="compositionally biased region" description="Low complexity" evidence="11">
    <location>
        <begin position="1026"/>
        <end position="1040"/>
    </location>
</feature>
<gene>
    <name evidence="14" type="primary">mxra5a</name>
</gene>
<evidence type="ECO:0000259" key="12">
    <source>
        <dbReference type="PROSITE" id="PS50835"/>
    </source>
</evidence>
<feature type="domain" description="Ig-like" evidence="12">
    <location>
        <begin position="1613"/>
        <end position="1691"/>
    </location>
</feature>
<dbReference type="FunFam" id="2.60.40.10:FF:000076">
    <property type="entry name" value="Leucine-rich repeat and Ig domain-containing 4"/>
    <property type="match status" value="2"/>
</dbReference>
<dbReference type="FunFam" id="2.60.40.10:FF:000063">
    <property type="entry name" value="neural cell adhesion molecule L1"/>
    <property type="match status" value="1"/>
</dbReference>
<dbReference type="PANTHER" id="PTHR45842:SF4">
    <property type="entry name" value="MATRIX-REMODELING-ASSOCIATED PROTEIN 5"/>
    <property type="match status" value="1"/>
</dbReference>
<feature type="region of interest" description="Disordered" evidence="11">
    <location>
        <begin position="778"/>
        <end position="803"/>
    </location>
</feature>
<keyword evidence="3" id="KW-0812">Transmembrane</keyword>
<keyword evidence="8" id="KW-1015">Disulfide bond</keyword>
<keyword evidence="10" id="KW-0393">Immunoglobulin domain</keyword>
<feature type="compositionally biased region" description="Basic residues" evidence="11">
    <location>
        <begin position="1054"/>
        <end position="1071"/>
    </location>
</feature>
<dbReference type="GeneID" id="108902581"/>
<feature type="domain" description="Ig-like" evidence="12">
    <location>
        <begin position="1815"/>
        <end position="1906"/>
    </location>
</feature>
<keyword evidence="7" id="KW-0472">Membrane</keyword>